<feature type="transmembrane region" description="Helical" evidence="6">
    <location>
        <begin position="51"/>
        <end position="71"/>
    </location>
</feature>
<dbReference type="Proteomes" id="UP001626628">
    <property type="component" value="Chromosome"/>
</dbReference>
<accession>A0ABZ2QFX0</accession>
<evidence type="ECO:0000256" key="3">
    <source>
        <dbReference type="ARBA" id="ARBA00022692"/>
    </source>
</evidence>
<name>A0ABZ2QFX0_9ACTN</name>
<reference evidence="9 10" key="1">
    <citation type="submission" date="2024-03" db="EMBL/GenBank/DDBJ databases">
        <title>The complete genome of Streptomyces sirii sp.nov.</title>
        <authorList>
            <person name="Zakalyukina Y.V."/>
            <person name="Belik A.R."/>
            <person name="Biryukov M.V."/>
            <person name="Baturina O.A."/>
            <person name="Kabilov M.R."/>
        </authorList>
    </citation>
    <scope>NUCLEOTIDE SEQUENCE [LARGE SCALE GENOMIC DNA]</scope>
    <source>
        <strain evidence="9 10">BP-8</strain>
    </source>
</reference>
<evidence type="ECO:0000256" key="5">
    <source>
        <dbReference type="ARBA" id="ARBA00023136"/>
    </source>
</evidence>
<keyword evidence="4 6" id="KW-1133">Transmembrane helix</keyword>
<keyword evidence="2" id="KW-1003">Cell membrane</keyword>
<dbReference type="Pfam" id="PF09851">
    <property type="entry name" value="SHOCT"/>
    <property type="match status" value="1"/>
</dbReference>
<dbReference type="InterPro" id="IPR027379">
    <property type="entry name" value="CLS_N"/>
</dbReference>
<evidence type="ECO:0000259" key="7">
    <source>
        <dbReference type="Pfam" id="PF09851"/>
    </source>
</evidence>
<evidence type="ECO:0000256" key="6">
    <source>
        <dbReference type="SAM" id="Phobius"/>
    </source>
</evidence>
<evidence type="ECO:0000259" key="8">
    <source>
        <dbReference type="Pfam" id="PF13396"/>
    </source>
</evidence>
<organism evidence="9 10">
    <name type="scientific">Streptomyces sirii</name>
    <dbReference type="NCBI Taxonomy" id="3127701"/>
    <lineage>
        <taxon>Bacteria</taxon>
        <taxon>Bacillati</taxon>
        <taxon>Actinomycetota</taxon>
        <taxon>Actinomycetes</taxon>
        <taxon>Kitasatosporales</taxon>
        <taxon>Streptomycetaceae</taxon>
        <taxon>Streptomyces</taxon>
    </lineage>
</organism>
<gene>
    <name evidence="9" type="ORF">WAB15_04380</name>
</gene>
<keyword evidence="5 6" id="KW-0472">Membrane</keyword>
<keyword evidence="10" id="KW-1185">Reference proteome</keyword>
<evidence type="ECO:0000256" key="1">
    <source>
        <dbReference type="ARBA" id="ARBA00004651"/>
    </source>
</evidence>
<comment type="subcellular location">
    <subcellularLocation>
        <location evidence="1">Cell membrane</location>
        <topology evidence="1">Multi-pass membrane protein</topology>
    </subcellularLocation>
</comment>
<protein>
    <submittedName>
        <fullName evidence="9">SHOCT domain-containing protein</fullName>
    </submittedName>
</protein>
<evidence type="ECO:0000313" key="10">
    <source>
        <dbReference type="Proteomes" id="UP001626628"/>
    </source>
</evidence>
<feature type="domain" description="SHOCT" evidence="7">
    <location>
        <begin position="108"/>
        <end position="135"/>
    </location>
</feature>
<sequence>MGNVYLAYDYPVLGAFWTVMWIFLWVLWLMVLFRVIVDIFRDHAMNGWAKAGWLIFVIILPFLGVLIYVMVRGTDMGKREIQHARQQQDAIDAYIRETATRGGTSHADELAKLSALKEKGDISQEEFQRAKDKILH</sequence>
<evidence type="ECO:0000256" key="4">
    <source>
        <dbReference type="ARBA" id="ARBA00022989"/>
    </source>
</evidence>
<dbReference type="RefSeq" id="WP_399144704.1">
    <property type="nucleotide sequence ID" value="NZ_CP147982.1"/>
</dbReference>
<feature type="transmembrane region" description="Helical" evidence="6">
    <location>
        <begin position="12"/>
        <end position="31"/>
    </location>
</feature>
<dbReference type="Pfam" id="PF13396">
    <property type="entry name" value="PLDc_N"/>
    <property type="match status" value="1"/>
</dbReference>
<evidence type="ECO:0000256" key="2">
    <source>
        <dbReference type="ARBA" id="ARBA00022475"/>
    </source>
</evidence>
<proteinExistence type="predicted"/>
<feature type="domain" description="Cardiolipin synthase N-terminal" evidence="8">
    <location>
        <begin position="26"/>
        <end position="72"/>
    </location>
</feature>
<evidence type="ECO:0000313" key="9">
    <source>
        <dbReference type="EMBL" id="WXK75270.1"/>
    </source>
</evidence>
<dbReference type="InterPro" id="IPR018649">
    <property type="entry name" value="SHOCT"/>
</dbReference>
<keyword evidence="3 6" id="KW-0812">Transmembrane</keyword>
<dbReference type="EMBL" id="CP147982">
    <property type="protein sequence ID" value="WXK75270.1"/>
    <property type="molecule type" value="Genomic_DNA"/>
</dbReference>